<evidence type="ECO:0000256" key="1">
    <source>
        <dbReference type="SAM" id="MobiDB-lite"/>
    </source>
</evidence>
<dbReference type="InterPro" id="IPR021391">
    <property type="entry name" value="DUF3027"/>
</dbReference>
<gene>
    <name evidence="2" type="ORF">ACFO0K_14715</name>
</gene>
<proteinExistence type="predicted"/>
<feature type="region of interest" description="Disordered" evidence="1">
    <location>
        <begin position="156"/>
        <end position="189"/>
    </location>
</feature>
<accession>A0ABV8XZD8</accession>
<evidence type="ECO:0000313" key="2">
    <source>
        <dbReference type="EMBL" id="MFC4430924.1"/>
    </source>
</evidence>
<feature type="region of interest" description="Disordered" evidence="1">
    <location>
        <begin position="1"/>
        <end position="51"/>
    </location>
</feature>
<dbReference type="Pfam" id="PF11228">
    <property type="entry name" value="DUF3027"/>
    <property type="match status" value="1"/>
</dbReference>
<reference evidence="3" key="1">
    <citation type="journal article" date="2019" name="Int. J. Syst. Evol. Microbiol.">
        <title>The Global Catalogue of Microorganisms (GCM) 10K type strain sequencing project: providing services to taxonomists for standard genome sequencing and annotation.</title>
        <authorList>
            <consortium name="The Broad Institute Genomics Platform"/>
            <consortium name="The Broad Institute Genome Sequencing Center for Infectious Disease"/>
            <person name="Wu L."/>
            <person name="Ma J."/>
        </authorList>
    </citation>
    <scope>NUCLEOTIDE SEQUENCE [LARGE SCALE GENOMIC DNA]</scope>
    <source>
        <strain evidence="3">CGMCC 1.12125</strain>
    </source>
</reference>
<evidence type="ECO:0000313" key="3">
    <source>
        <dbReference type="Proteomes" id="UP001595965"/>
    </source>
</evidence>
<feature type="compositionally biased region" description="Acidic residues" evidence="1">
    <location>
        <begin position="174"/>
        <end position="189"/>
    </location>
</feature>
<name>A0ABV8XZD8_9MICC</name>
<comment type="caution">
    <text evidence="2">The sequence shown here is derived from an EMBL/GenBank/DDBJ whole genome shotgun (WGS) entry which is preliminary data.</text>
</comment>
<keyword evidence="3" id="KW-1185">Reference proteome</keyword>
<feature type="compositionally biased region" description="Basic and acidic residues" evidence="1">
    <location>
        <begin position="161"/>
        <end position="173"/>
    </location>
</feature>
<dbReference type="Proteomes" id="UP001595965">
    <property type="component" value="Unassembled WGS sequence"/>
</dbReference>
<organism evidence="2 3">
    <name type="scientific">Citricoccus alkalitolerans</name>
    <dbReference type="NCBI Taxonomy" id="246603"/>
    <lineage>
        <taxon>Bacteria</taxon>
        <taxon>Bacillati</taxon>
        <taxon>Actinomycetota</taxon>
        <taxon>Actinomycetes</taxon>
        <taxon>Micrococcales</taxon>
        <taxon>Micrococcaceae</taxon>
        <taxon>Citricoccus</taxon>
    </lineage>
</organism>
<sequence length="189" mass="20182">MNLKPETSAPEDAWADPTAESPAAGETVQSEGRSVRIPPKPTRAPRRRTPKLDDLLAAAVPEARAALEGLAEDGDIGEHVGTVADDDRLVTHRFAASLSGYGGWEWFATLSRAPRSKVVTVCETGLLPGATAILAPDWLPWSERVSQEEKIRLDAIAAGEDPEKAVARARGEQQDQEAEPEDEGSAPQG</sequence>
<protein>
    <submittedName>
        <fullName evidence="2">DUF3027 domain-containing protein</fullName>
    </submittedName>
</protein>
<dbReference type="EMBL" id="JBHSEN010000002">
    <property type="protein sequence ID" value="MFC4430924.1"/>
    <property type="molecule type" value="Genomic_DNA"/>
</dbReference>
<dbReference type="RefSeq" id="WP_344225642.1">
    <property type="nucleotide sequence ID" value="NZ_BAAALH010000001.1"/>
</dbReference>